<protein>
    <submittedName>
        <fullName evidence="9">Trk system potassium transporter TrkA</fullName>
    </submittedName>
</protein>
<feature type="domain" description="RCK C-terminal" evidence="8">
    <location>
        <begin position="362"/>
        <end position="443"/>
    </location>
</feature>
<comment type="caution">
    <text evidence="9">The sequence shown here is derived from an EMBL/GenBank/DDBJ whole genome shotgun (WGS) entry which is preliminary data.</text>
</comment>
<dbReference type="NCBIfam" id="NF007034">
    <property type="entry name" value="PRK09496.2-1"/>
    <property type="match status" value="1"/>
</dbReference>
<proteinExistence type="predicted"/>
<comment type="function">
    <text evidence="1">Part of a potassium transport system.</text>
</comment>
<dbReference type="Gene3D" id="3.40.50.720">
    <property type="entry name" value="NAD(P)-binding Rossmann-like Domain"/>
    <property type="match status" value="2"/>
</dbReference>
<evidence type="ECO:0000259" key="7">
    <source>
        <dbReference type="PROSITE" id="PS51201"/>
    </source>
</evidence>
<gene>
    <name evidence="9" type="primary">trkA</name>
    <name evidence="9" type="ORF">ACFQKE_13000</name>
</gene>
<evidence type="ECO:0000256" key="1">
    <source>
        <dbReference type="ARBA" id="ARBA00003660"/>
    </source>
</evidence>
<dbReference type="PROSITE" id="PS51201">
    <property type="entry name" value="RCK_N"/>
    <property type="match status" value="2"/>
</dbReference>
<dbReference type="PRINTS" id="PR00335">
    <property type="entry name" value="KUPTAKETRKA"/>
</dbReference>
<dbReference type="PANTHER" id="PTHR43833">
    <property type="entry name" value="POTASSIUM CHANNEL PROTEIN 2-RELATED-RELATED"/>
    <property type="match status" value="1"/>
</dbReference>
<dbReference type="Proteomes" id="UP001596434">
    <property type="component" value="Unassembled WGS sequence"/>
</dbReference>
<evidence type="ECO:0000313" key="9">
    <source>
        <dbReference type="EMBL" id="MFC7256199.1"/>
    </source>
</evidence>
<dbReference type="GeneID" id="96954584"/>
<dbReference type="NCBIfam" id="NF007031">
    <property type="entry name" value="PRK09496.1-2"/>
    <property type="match status" value="1"/>
</dbReference>
<dbReference type="InterPro" id="IPR036291">
    <property type="entry name" value="NAD(P)-bd_dom_sf"/>
</dbReference>
<reference evidence="9 10" key="1">
    <citation type="journal article" date="2019" name="Int. J. Syst. Evol. Microbiol.">
        <title>The Global Catalogue of Microorganisms (GCM) 10K type strain sequencing project: providing services to taxonomists for standard genome sequencing and annotation.</title>
        <authorList>
            <consortium name="The Broad Institute Genomics Platform"/>
            <consortium name="The Broad Institute Genome Sequencing Center for Infectious Disease"/>
            <person name="Wu L."/>
            <person name="Ma J."/>
        </authorList>
    </citation>
    <scope>NUCLEOTIDE SEQUENCE [LARGE SCALE GENOMIC DNA]</scope>
    <source>
        <strain evidence="9 10">GX21</strain>
    </source>
</reference>
<keyword evidence="4" id="KW-0630">Potassium</keyword>
<evidence type="ECO:0000259" key="8">
    <source>
        <dbReference type="PROSITE" id="PS51202"/>
    </source>
</evidence>
<dbReference type="AlphaFoldDB" id="A0ABD6A0X3"/>
<feature type="domain" description="RCK N-terminal" evidence="7">
    <location>
        <begin position="225"/>
        <end position="342"/>
    </location>
</feature>
<keyword evidence="6" id="KW-0406">Ion transport</keyword>
<evidence type="ECO:0000256" key="5">
    <source>
        <dbReference type="ARBA" id="ARBA00023027"/>
    </source>
</evidence>
<keyword evidence="3" id="KW-0633">Potassium transport</keyword>
<dbReference type="Gene3D" id="3.30.70.1450">
    <property type="entry name" value="Regulator of K+ conductance, C-terminal domain"/>
    <property type="match status" value="2"/>
</dbReference>
<dbReference type="InterPro" id="IPR050721">
    <property type="entry name" value="Trk_Ktr_HKT_K-transport"/>
</dbReference>
<dbReference type="InterPro" id="IPR006037">
    <property type="entry name" value="RCK_C"/>
</dbReference>
<dbReference type="SUPFAM" id="SSF51735">
    <property type="entry name" value="NAD(P)-binding Rossmann-fold domains"/>
    <property type="match status" value="2"/>
</dbReference>
<evidence type="ECO:0000256" key="6">
    <source>
        <dbReference type="ARBA" id="ARBA00023065"/>
    </source>
</evidence>
<keyword evidence="2" id="KW-0813">Transport</keyword>
<feature type="domain" description="RCK N-terminal" evidence="7">
    <location>
        <begin position="1"/>
        <end position="119"/>
    </location>
</feature>
<dbReference type="Pfam" id="PF02254">
    <property type="entry name" value="TrkA_N"/>
    <property type="match status" value="2"/>
</dbReference>
<accession>A0ABD6A0X3</accession>
<evidence type="ECO:0000256" key="2">
    <source>
        <dbReference type="ARBA" id="ARBA00022448"/>
    </source>
</evidence>
<organism evidence="9 10">
    <name type="scientific">Haloplanus litoreus</name>
    <dbReference type="NCBI Taxonomy" id="767515"/>
    <lineage>
        <taxon>Archaea</taxon>
        <taxon>Methanobacteriati</taxon>
        <taxon>Methanobacteriota</taxon>
        <taxon>Stenosarchaea group</taxon>
        <taxon>Halobacteria</taxon>
        <taxon>Halobacteriales</taxon>
        <taxon>Haloferacaceae</taxon>
        <taxon>Haloplanus</taxon>
    </lineage>
</organism>
<dbReference type="SUPFAM" id="SSF116726">
    <property type="entry name" value="TrkA C-terminal domain-like"/>
    <property type="match status" value="2"/>
</dbReference>
<dbReference type="RefSeq" id="WP_379704787.1">
    <property type="nucleotide sequence ID" value="NZ_JBHTAT010000001.1"/>
</dbReference>
<dbReference type="InterPro" id="IPR036721">
    <property type="entry name" value="RCK_C_sf"/>
</dbReference>
<dbReference type="PROSITE" id="PS51202">
    <property type="entry name" value="RCK_C"/>
    <property type="match status" value="2"/>
</dbReference>
<feature type="domain" description="RCK C-terminal" evidence="8">
    <location>
        <begin position="139"/>
        <end position="220"/>
    </location>
</feature>
<dbReference type="Pfam" id="PF02080">
    <property type="entry name" value="TrkA_C"/>
    <property type="match status" value="2"/>
</dbReference>
<dbReference type="PANTHER" id="PTHR43833:SF5">
    <property type="entry name" value="TRK SYSTEM POTASSIUM UPTAKE PROTEIN TRKA"/>
    <property type="match status" value="1"/>
</dbReference>
<dbReference type="GO" id="GO:0006813">
    <property type="term" value="P:potassium ion transport"/>
    <property type="evidence" value="ECO:0007669"/>
    <property type="project" value="UniProtKB-KW"/>
</dbReference>
<evidence type="ECO:0000256" key="3">
    <source>
        <dbReference type="ARBA" id="ARBA00022538"/>
    </source>
</evidence>
<dbReference type="EMBL" id="JBHTAT010000001">
    <property type="protein sequence ID" value="MFC7256199.1"/>
    <property type="molecule type" value="Genomic_DNA"/>
</dbReference>
<evidence type="ECO:0000256" key="4">
    <source>
        <dbReference type="ARBA" id="ARBA00022958"/>
    </source>
</evidence>
<dbReference type="InterPro" id="IPR006036">
    <property type="entry name" value="K_uptake_TrkA"/>
</dbReference>
<dbReference type="InterPro" id="IPR003148">
    <property type="entry name" value="RCK_N"/>
</dbReference>
<keyword evidence="10" id="KW-1185">Reference proteome</keyword>
<evidence type="ECO:0000313" key="10">
    <source>
        <dbReference type="Proteomes" id="UP001596434"/>
    </source>
</evidence>
<sequence>MYVVIVGAGEVGTAIAKSLADVHDVAVIDIDGSRVERLMYETDILGIEGDGTDLETLEEANVEEADILIASTDDDETNIVTCSTTMTVTESFTISRVKSAKFLRTWQRSERAFGIDHMVATNLLAAETIAQVVGLPAAQDVEMFADGLVQMAEFDISESSPVANLTVEEADRYESLTFAAVLREDTVVIPRGETVLKPGDSVIVIGSPDSVHTFAHELEPDTDGTPNILIVGGSDIGYHTARLLQERGLKSRLVEQDHERAREIAEALSDTTVLESDATDRGFLEQEHIEDVDIIVTALDNDEKNLLAGLLAKRLGAKRAVAVVDSGGYVDLFEAVGIDVAVNPREATAEEITRFTREQQAENVAIIESDRAEVLEIEIDEESVLVDRPIRESVADLPTGVVIGAITRDGTFVIPRGDTVVERGDHVVVFVEIDSLEEASGKL</sequence>
<dbReference type="NCBIfam" id="NF007039">
    <property type="entry name" value="PRK09496.3-2"/>
    <property type="match status" value="1"/>
</dbReference>
<keyword evidence="5" id="KW-0520">NAD</keyword>
<name>A0ABD6A0X3_9EURY</name>